<dbReference type="AlphaFoldDB" id="A0A834II53"/>
<proteinExistence type="predicted"/>
<gene>
    <name evidence="1" type="ORF">GWI33_006141</name>
</gene>
<accession>A0A834II53</accession>
<sequence>MSMVTQLRLYVNQRYKTNKLYIEYGAFIKKYPWISQKCRRETIQSLLRSYKVQLLEIEYDYMTHLIQEQLYETNRSEKKRRMIKEYPKESGMEQQLMNENPNEQGKIDKYPKRVRATAYRKFSESESVTTNYQKMVVNNKSTNIEKSNGWQSKVQFLKSPSFSDVSHEESERLVYTQIYPDRIVLRIKKKALCCI</sequence>
<name>A0A834II53_RHYFE</name>
<evidence type="ECO:0000313" key="2">
    <source>
        <dbReference type="Proteomes" id="UP000625711"/>
    </source>
</evidence>
<reference evidence="1" key="1">
    <citation type="submission" date="2020-08" db="EMBL/GenBank/DDBJ databases">
        <title>Genome sequencing and assembly of the red palm weevil Rhynchophorus ferrugineus.</title>
        <authorList>
            <person name="Dias G.B."/>
            <person name="Bergman C.M."/>
            <person name="Manee M."/>
        </authorList>
    </citation>
    <scope>NUCLEOTIDE SEQUENCE</scope>
    <source>
        <strain evidence="1">AA-2017</strain>
        <tissue evidence="1">Whole larva</tissue>
    </source>
</reference>
<keyword evidence="2" id="KW-1185">Reference proteome</keyword>
<evidence type="ECO:0000313" key="1">
    <source>
        <dbReference type="EMBL" id="KAF7280339.1"/>
    </source>
</evidence>
<dbReference type="EMBL" id="JAACXV010000306">
    <property type="protein sequence ID" value="KAF7280339.1"/>
    <property type="molecule type" value="Genomic_DNA"/>
</dbReference>
<organism evidence="1 2">
    <name type="scientific">Rhynchophorus ferrugineus</name>
    <name type="common">Red palm weevil</name>
    <name type="synonym">Curculio ferrugineus</name>
    <dbReference type="NCBI Taxonomy" id="354439"/>
    <lineage>
        <taxon>Eukaryota</taxon>
        <taxon>Metazoa</taxon>
        <taxon>Ecdysozoa</taxon>
        <taxon>Arthropoda</taxon>
        <taxon>Hexapoda</taxon>
        <taxon>Insecta</taxon>
        <taxon>Pterygota</taxon>
        <taxon>Neoptera</taxon>
        <taxon>Endopterygota</taxon>
        <taxon>Coleoptera</taxon>
        <taxon>Polyphaga</taxon>
        <taxon>Cucujiformia</taxon>
        <taxon>Curculionidae</taxon>
        <taxon>Dryophthorinae</taxon>
        <taxon>Rhynchophorus</taxon>
    </lineage>
</organism>
<protein>
    <submittedName>
        <fullName evidence="1">Uncharacterized protein</fullName>
    </submittedName>
</protein>
<comment type="caution">
    <text evidence="1">The sequence shown here is derived from an EMBL/GenBank/DDBJ whole genome shotgun (WGS) entry which is preliminary data.</text>
</comment>
<dbReference type="Proteomes" id="UP000625711">
    <property type="component" value="Unassembled WGS sequence"/>
</dbReference>